<reference evidence="2" key="1">
    <citation type="submission" date="2022-11" db="UniProtKB">
        <authorList>
            <consortium name="WormBaseParasite"/>
        </authorList>
    </citation>
    <scope>IDENTIFICATION</scope>
</reference>
<name>A0A915J5G2_ROMCU</name>
<keyword evidence="1" id="KW-1185">Reference proteome</keyword>
<protein>
    <submittedName>
        <fullName evidence="2">Uncharacterized protein</fullName>
    </submittedName>
</protein>
<dbReference type="Proteomes" id="UP000887565">
    <property type="component" value="Unplaced"/>
</dbReference>
<dbReference type="AlphaFoldDB" id="A0A915J5G2"/>
<sequence>VPYIFGTHCVKKYPPFDPSAGPTVGDVCCDQKMLLARAHQGHLLVNPFPEIIQSKRDKQIYRPSDNFHQLWKIPNPHTSNWLSVEHVSPRCRLCFFHEH</sequence>
<proteinExistence type="predicted"/>
<organism evidence="1 2">
    <name type="scientific">Romanomermis culicivorax</name>
    <name type="common">Nematode worm</name>
    <dbReference type="NCBI Taxonomy" id="13658"/>
    <lineage>
        <taxon>Eukaryota</taxon>
        <taxon>Metazoa</taxon>
        <taxon>Ecdysozoa</taxon>
        <taxon>Nematoda</taxon>
        <taxon>Enoplea</taxon>
        <taxon>Dorylaimia</taxon>
        <taxon>Mermithida</taxon>
        <taxon>Mermithoidea</taxon>
        <taxon>Mermithidae</taxon>
        <taxon>Romanomermis</taxon>
    </lineage>
</organism>
<accession>A0A915J5G2</accession>
<evidence type="ECO:0000313" key="2">
    <source>
        <dbReference type="WBParaSite" id="nRc.2.0.1.t21707-RA"/>
    </source>
</evidence>
<evidence type="ECO:0000313" key="1">
    <source>
        <dbReference type="Proteomes" id="UP000887565"/>
    </source>
</evidence>
<dbReference type="WBParaSite" id="nRc.2.0.1.t21707-RA">
    <property type="protein sequence ID" value="nRc.2.0.1.t21707-RA"/>
    <property type="gene ID" value="nRc.2.0.1.g21707"/>
</dbReference>